<feature type="region of interest" description="Disordered" evidence="1">
    <location>
        <begin position="1"/>
        <end position="60"/>
    </location>
</feature>
<evidence type="ECO:0000313" key="4">
    <source>
        <dbReference type="Proteomes" id="UP000248012"/>
    </source>
</evidence>
<dbReference type="Pfam" id="PF06904">
    <property type="entry name" value="Extensin-like_C"/>
    <property type="match status" value="1"/>
</dbReference>
<protein>
    <recommendedName>
        <fullName evidence="2">Extensin-like C-terminal domain-containing protein</fullName>
    </recommendedName>
</protein>
<reference evidence="3 4" key="1">
    <citation type="submission" date="2018-05" db="EMBL/GenBank/DDBJ databases">
        <title>Oceanovita maritima gen. nov., sp. nov., a marine bacterium in the family Rhodobacteraceae isolated from surface seawater of Lundu port Xiamen, China.</title>
        <authorList>
            <person name="Hetharua B.H."/>
            <person name="Min D."/>
            <person name="Liao H."/>
            <person name="Tian Y."/>
        </authorList>
    </citation>
    <scope>NUCLEOTIDE SEQUENCE [LARGE SCALE GENOMIC DNA]</scope>
    <source>
        <strain evidence="3 4">FSX-11</strain>
    </source>
</reference>
<feature type="domain" description="Extensin-like C-terminal" evidence="2">
    <location>
        <begin position="91"/>
        <end position="242"/>
    </location>
</feature>
<dbReference type="OrthoDB" id="9809788at2"/>
<gene>
    <name evidence="3" type="ORF">DI396_11605</name>
</gene>
<name>A0A2V4MXP3_9RHOB</name>
<keyword evidence="4" id="KW-1185">Reference proteome</keyword>
<feature type="compositionally biased region" description="Low complexity" evidence="1">
    <location>
        <begin position="22"/>
        <end position="34"/>
    </location>
</feature>
<comment type="caution">
    <text evidence="3">The sequence shown here is derived from an EMBL/GenBank/DDBJ whole genome shotgun (WGS) entry which is preliminary data.</text>
</comment>
<sequence>MAAAAAPEVSLRPVARAGSDRAPAAQTAPQNPAQETQKKQLGLLRSLRPNARGKTVEATGRKARKLAKKGAVCKDIAIQGDAMGRVPGRLNGCGVADAVRVRSVSGVALSTASVMDCGTAKALKSWVDRGMKPAVGDLGGGVKTIRVAAHYACRTRNNQRGAKISEHGKGRAIDISGFTLVNGTHISVLRDWARGREGRALKKMHGAACGPFGTVLGPNANKFHRDHFHFDTARYRSGSYCR</sequence>
<dbReference type="Proteomes" id="UP000248012">
    <property type="component" value="Unassembled WGS sequence"/>
</dbReference>
<dbReference type="EMBL" id="QFVT01000007">
    <property type="protein sequence ID" value="PYC47274.1"/>
    <property type="molecule type" value="Genomic_DNA"/>
</dbReference>
<evidence type="ECO:0000259" key="2">
    <source>
        <dbReference type="Pfam" id="PF06904"/>
    </source>
</evidence>
<evidence type="ECO:0000313" key="3">
    <source>
        <dbReference type="EMBL" id="PYC47274.1"/>
    </source>
</evidence>
<evidence type="ECO:0000256" key="1">
    <source>
        <dbReference type="SAM" id="MobiDB-lite"/>
    </source>
</evidence>
<dbReference type="AlphaFoldDB" id="A0A2V4MXP3"/>
<organism evidence="3 4">
    <name type="scientific">Litorivita pollutaquae</name>
    <dbReference type="NCBI Taxonomy" id="2200892"/>
    <lineage>
        <taxon>Bacteria</taxon>
        <taxon>Pseudomonadati</taxon>
        <taxon>Pseudomonadota</taxon>
        <taxon>Alphaproteobacteria</taxon>
        <taxon>Rhodobacterales</taxon>
        <taxon>Paracoccaceae</taxon>
        <taxon>Litorivita</taxon>
    </lineage>
</organism>
<proteinExistence type="predicted"/>
<dbReference type="InterPro" id="IPR009683">
    <property type="entry name" value="Extensin-like_C"/>
</dbReference>
<accession>A0A2V4MXP3</accession>